<gene>
    <name evidence="1" type="ORF">HY30_03360</name>
</gene>
<dbReference type="AlphaFoldDB" id="A0A062UNC4"/>
<accession>A0A062UNC4</accession>
<proteinExistence type="predicted"/>
<dbReference type="PATRIC" id="fig|1280947.3.peg.1546"/>
<comment type="caution">
    <text evidence="1">The sequence shown here is derived from an EMBL/GenBank/DDBJ whole genome shotgun (WGS) entry which is preliminary data.</text>
</comment>
<keyword evidence="2" id="KW-1185">Reference proteome</keyword>
<evidence type="ECO:0000313" key="1">
    <source>
        <dbReference type="EMBL" id="KCZ58788.1"/>
    </source>
</evidence>
<evidence type="ECO:0000313" key="2">
    <source>
        <dbReference type="Proteomes" id="UP000027190"/>
    </source>
</evidence>
<dbReference type="STRING" id="1280947.HY30_03360"/>
<dbReference type="Proteomes" id="UP000027190">
    <property type="component" value="Unassembled WGS sequence"/>
</dbReference>
<dbReference type="EMBL" id="AWFG01000019">
    <property type="protein sequence ID" value="KCZ58788.1"/>
    <property type="molecule type" value="Genomic_DNA"/>
</dbReference>
<protein>
    <recommendedName>
        <fullName evidence="3">DUF115 domain-containing protein</fullName>
    </recommendedName>
</protein>
<sequence length="610" mass="68489">MDIKPAGTLVVLGNGPSLRGFDFERLSGVATLGMNAAYRHWDRIDWRPTHYACLDDALIETHKSEILRLIAEDKISSFFLSGRMLELEPGLADHPKVRFLDEFVPHWLKRRGQNHGLTFIDSDAFRTGQDAFVTTGAYSVRYAAWLGYDQIVLLGIDLTYHGLPESEAIDDLRLVMTETPKHNPNYFFDDYQRQGDAFQVPNPESHDQELHIAAFEAVRDDFLREQVPVSLINANRLSRLNAEAILPFAELGSLLNEASLGAIIVPLTAGEQDQALDNLWLWAQPAFSPFLGAAPKRRPDLVFVCNNAAAAACEKRVRAFLTNEPVLRDCFDQVRFVTLDLSGDADIYRRENHGPRTNQGFRAGPNNLFFAAMDAVRGHWGHALYIETDCVPIRPDWLGQINRHLQGAEPAWVTGSIYRGSDALGPREKRHINGNAIYATSDPAFQQFIDTVWRPRLAALVVEHPEMPFDCVIEALYEKADGRQGDDDADWRLMRAISHKFRYSALIPNLTGDTASLHMLADQLQELIGASPESCIVHARRLAALIAPLRDSGSKPSIIELLALLREAADGLPPRTPASQHRRRGQHAWTVARVRQGLARRLPPLRRFMD</sequence>
<reference evidence="1 2" key="1">
    <citation type="journal article" date="2014" name="Antonie Van Leeuwenhoek">
        <title>Hyphomonas beringensis sp. nov. and Hyphomonas chukchiensis sp. nov., isolated from surface seawater of the Bering Sea and Chukchi Sea.</title>
        <authorList>
            <person name="Li C."/>
            <person name="Lai Q."/>
            <person name="Li G."/>
            <person name="Dong C."/>
            <person name="Wang J."/>
            <person name="Liao Y."/>
            <person name="Shao Z."/>
        </authorList>
    </citation>
    <scope>NUCLEOTIDE SEQUENCE [LARGE SCALE GENOMIC DNA]</scope>
    <source>
        <strain evidence="1 2">BH-BN04-4</strain>
    </source>
</reference>
<evidence type="ECO:0008006" key="3">
    <source>
        <dbReference type="Google" id="ProtNLM"/>
    </source>
</evidence>
<dbReference type="RefSeq" id="WP_034738736.1">
    <property type="nucleotide sequence ID" value="NZ_AWFG01000019.1"/>
</dbReference>
<organism evidence="1 2">
    <name type="scientific">Hyphomonas chukchiensis</name>
    <dbReference type="NCBI Taxonomy" id="1280947"/>
    <lineage>
        <taxon>Bacteria</taxon>
        <taxon>Pseudomonadati</taxon>
        <taxon>Pseudomonadota</taxon>
        <taxon>Alphaproteobacteria</taxon>
        <taxon>Hyphomonadales</taxon>
        <taxon>Hyphomonadaceae</taxon>
        <taxon>Hyphomonas</taxon>
    </lineage>
</organism>
<name>A0A062UNC4_9PROT</name>
<dbReference type="Gene3D" id="3.90.1480.10">
    <property type="entry name" value="Alpha-2,3-sialyltransferase"/>
    <property type="match status" value="1"/>
</dbReference>
<dbReference type="OrthoDB" id="7866558at2"/>